<evidence type="ECO:0000313" key="1">
    <source>
        <dbReference type="EMBL" id="KEZ88136.1"/>
    </source>
</evidence>
<dbReference type="AlphaFoldDB" id="A0A084JGQ2"/>
<reference evidence="1 2" key="1">
    <citation type="submission" date="2014-07" db="EMBL/GenBank/DDBJ databases">
        <title>Draft genome of Clostridium sulfidigenes 113A isolated from sediments associated with methane hydrate from Krishna Godavari basin.</title>
        <authorList>
            <person name="Honkalas V.S."/>
            <person name="Dabir A.P."/>
            <person name="Arora P."/>
            <person name="Dhakephalkar P.K."/>
        </authorList>
    </citation>
    <scope>NUCLEOTIDE SEQUENCE [LARGE SCALE GENOMIC DNA]</scope>
    <source>
        <strain evidence="1 2">113A</strain>
    </source>
</reference>
<protein>
    <submittedName>
        <fullName evidence="1">Uncharacterized protein</fullName>
    </submittedName>
</protein>
<name>A0A084JGQ2_9CLOT</name>
<dbReference type="PANTHER" id="PTHR30087">
    <property type="entry name" value="INNER MEMBRANE PROTEIN"/>
    <property type="match status" value="1"/>
</dbReference>
<dbReference type="InterPro" id="IPR007553">
    <property type="entry name" value="2-thiour_desulf"/>
</dbReference>
<gene>
    <name evidence="1" type="ORF">IO99_03145</name>
</gene>
<keyword evidence="2" id="KW-1185">Reference proteome</keyword>
<dbReference type="STRING" id="318464.IO99_03145"/>
<dbReference type="EMBL" id="JPMD01000004">
    <property type="protein sequence ID" value="KEZ88136.1"/>
    <property type="molecule type" value="Genomic_DNA"/>
</dbReference>
<proteinExistence type="predicted"/>
<dbReference type="RefSeq" id="WP_035130109.1">
    <property type="nucleotide sequence ID" value="NZ_JPMD01000004.1"/>
</dbReference>
<dbReference type="Proteomes" id="UP000028542">
    <property type="component" value="Unassembled WGS sequence"/>
</dbReference>
<evidence type="ECO:0000313" key="2">
    <source>
        <dbReference type="Proteomes" id="UP000028542"/>
    </source>
</evidence>
<dbReference type="PANTHER" id="PTHR30087:SF1">
    <property type="entry name" value="HYPOTHETICAL CYTOSOLIC PROTEIN"/>
    <property type="match status" value="1"/>
</dbReference>
<dbReference type="eggNOG" id="COG1683">
    <property type="taxonomic scope" value="Bacteria"/>
</dbReference>
<accession>A0A084JGQ2</accession>
<sequence length="145" mass="15515">MYLVSSCLAGVNCRYNGSNSENKYVAELVKAGKAIAICPEQLAGLPTPRACCEIFIDENSNKRVISKDGIDLTESFLKGAEKTLGIIKAAGIKKAILQSRSPSCGYGMVYDGAFSGKLIEGNGLVAELLMKNGIEVYTENDLDKI</sequence>
<comment type="caution">
    <text evidence="1">The sequence shown here is derived from an EMBL/GenBank/DDBJ whole genome shotgun (WGS) entry which is preliminary data.</text>
</comment>
<dbReference type="Pfam" id="PF04463">
    <property type="entry name" value="2-thiour_desulf"/>
    <property type="match status" value="1"/>
</dbReference>
<organism evidence="1 2">
    <name type="scientific">Clostridium sulfidigenes</name>
    <dbReference type="NCBI Taxonomy" id="318464"/>
    <lineage>
        <taxon>Bacteria</taxon>
        <taxon>Bacillati</taxon>
        <taxon>Bacillota</taxon>
        <taxon>Clostridia</taxon>
        <taxon>Eubacteriales</taxon>
        <taxon>Clostridiaceae</taxon>
        <taxon>Clostridium</taxon>
    </lineage>
</organism>